<feature type="transmembrane region" description="Helical" evidence="1">
    <location>
        <begin position="6"/>
        <end position="27"/>
    </location>
</feature>
<dbReference type="Gene3D" id="2.60.210.10">
    <property type="entry name" value="Apoptosis, Tumor Necrosis Factor Receptor Associated Protein 2, Chain A"/>
    <property type="match status" value="1"/>
</dbReference>
<gene>
    <name evidence="2" type="ORF">GIB67_035365</name>
</gene>
<dbReference type="AlphaFoldDB" id="A0A7J7MMR6"/>
<sequence>MVFLTSYIIQLFTTLVMDILSTISVFLEWKSSLLKGVPKDKHTWMIERLTKSNDACYSNTFIAGGLKWEMKRFPSSTSRGWLNNKKVTGSTGMDFNLTLNRRGNTTGGREGLAHISWFVKNKSNHEKCHETEGED</sequence>
<keyword evidence="1" id="KW-0472">Membrane</keyword>
<evidence type="ECO:0008006" key="4">
    <source>
        <dbReference type="Google" id="ProtNLM"/>
    </source>
</evidence>
<accession>A0A7J7MMR6</accession>
<evidence type="ECO:0000313" key="2">
    <source>
        <dbReference type="EMBL" id="KAF6156008.1"/>
    </source>
</evidence>
<dbReference type="Proteomes" id="UP000541444">
    <property type="component" value="Unassembled WGS sequence"/>
</dbReference>
<organism evidence="2 3">
    <name type="scientific">Kingdonia uniflora</name>
    <dbReference type="NCBI Taxonomy" id="39325"/>
    <lineage>
        <taxon>Eukaryota</taxon>
        <taxon>Viridiplantae</taxon>
        <taxon>Streptophyta</taxon>
        <taxon>Embryophyta</taxon>
        <taxon>Tracheophyta</taxon>
        <taxon>Spermatophyta</taxon>
        <taxon>Magnoliopsida</taxon>
        <taxon>Ranunculales</taxon>
        <taxon>Circaeasteraceae</taxon>
        <taxon>Kingdonia</taxon>
    </lineage>
</organism>
<dbReference type="EMBL" id="JACGCM010001390">
    <property type="protein sequence ID" value="KAF6156008.1"/>
    <property type="molecule type" value="Genomic_DNA"/>
</dbReference>
<keyword evidence="1" id="KW-1133">Transmembrane helix</keyword>
<reference evidence="2 3" key="1">
    <citation type="journal article" date="2020" name="IScience">
        <title>Genome Sequencing of the Endangered Kingdonia uniflora (Circaeasteraceae, Ranunculales) Reveals Potential Mechanisms of Evolutionary Specialization.</title>
        <authorList>
            <person name="Sun Y."/>
            <person name="Deng T."/>
            <person name="Zhang A."/>
            <person name="Moore M.J."/>
            <person name="Landis J.B."/>
            <person name="Lin N."/>
            <person name="Zhang H."/>
            <person name="Zhang X."/>
            <person name="Huang J."/>
            <person name="Zhang X."/>
            <person name="Sun H."/>
            <person name="Wang H."/>
        </authorList>
    </citation>
    <scope>NUCLEOTIDE SEQUENCE [LARGE SCALE GENOMIC DNA]</scope>
    <source>
        <strain evidence="2">TB1705</strain>
        <tissue evidence="2">Leaf</tissue>
    </source>
</reference>
<keyword evidence="1" id="KW-0812">Transmembrane</keyword>
<evidence type="ECO:0000313" key="3">
    <source>
        <dbReference type="Proteomes" id="UP000541444"/>
    </source>
</evidence>
<proteinExistence type="predicted"/>
<comment type="caution">
    <text evidence="2">The sequence shown here is derived from an EMBL/GenBank/DDBJ whole genome shotgun (WGS) entry which is preliminary data.</text>
</comment>
<name>A0A7J7MMR6_9MAGN</name>
<keyword evidence="3" id="KW-1185">Reference proteome</keyword>
<dbReference type="InterPro" id="IPR008974">
    <property type="entry name" value="TRAF-like"/>
</dbReference>
<evidence type="ECO:0000256" key="1">
    <source>
        <dbReference type="SAM" id="Phobius"/>
    </source>
</evidence>
<protein>
    <recommendedName>
        <fullName evidence="4">MATH domain-containing protein</fullName>
    </recommendedName>
</protein>